<proteinExistence type="predicted"/>
<reference evidence="1" key="1">
    <citation type="submission" date="2021-06" db="EMBL/GenBank/DDBJ databases">
        <authorList>
            <person name="Kallberg Y."/>
            <person name="Tangrot J."/>
            <person name="Rosling A."/>
        </authorList>
    </citation>
    <scope>NUCLEOTIDE SEQUENCE</scope>
    <source>
        <strain evidence="1">28 12/20/2015</strain>
    </source>
</reference>
<protein>
    <submittedName>
        <fullName evidence="1">4450_t:CDS:1</fullName>
    </submittedName>
</protein>
<keyword evidence="2" id="KW-1185">Reference proteome</keyword>
<gene>
    <name evidence="1" type="ORF">SPELUC_LOCUS6209</name>
</gene>
<comment type="caution">
    <text evidence="1">The sequence shown here is derived from an EMBL/GenBank/DDBJ whole genome shotgun (WGS) entry which is preliminary data.</text>
</comment>
<evidence type="ECO:0000313" key="1">
    <source>
        <dbReference type="EMBL" id="CAG8576885.1"/>
    </source>
</evidence>
<name>A0ACA9MCC0_9GLOM</name>
<organism evidence="1 2">
    <name type="scientific">Cetraspora pellucida</name>
    <dbReference type="NCBI Taxonomy" id="1433469"/>
    <lineage>
        <taxon>Eukaryota</taxon>
        <taxon>Fungi</taxon>
        <taxon>Fungi incertae sedis</taxon>
        <taxon>Mucoromycota</taxon>
        <taxon>Glomeromycotina</taxon>
        <taxon>Glomeromycetes</taxon>
        <taxon>Diversisporales</taxon>
        <taxon>Gigasporaceae</taxon>
        <taxon>Cetraspora</taxon>
    </lineage>
</organism>
<dbReference type="Proteomes" id="UP000789366">
    <property type="component" value="Unassembled WGS sequence"/>
</dbReference>
<accession>A0ACA9MCC0</accession>
<sequence>MNNPYIKNTELKRDEVLSNQNLQFDQRQTEMHINVNTQLKADVKDTEMDATPIYSSKSNIEENTEPETNIDKDTMTKDTTKNINSANRNNSNIPEPNEIKTTQETQHNLMEDGFTIVSRKKKKDKMTSLAEGRHNLYKRTNSMRISIAGIEDDQYSVKKAIEFLRKKYIKPTIFLLTQNENSLMKNL</sequence>
<dbReference type="EMBL" id="CAJVPW010007093">
    <property type="protein sequence ID" value="CAG8576885.1"/>
    <property type="molecule type" value="Genomic_DNA"/>
</dbReference>
<evidence type="ECO:0000313" key="2">
    <source>
        <dbReference type="Proteomes" id="UP000789366"/>
    </source>
</evidence>